<evidence type="ECO:0000256" key="2">
    <source>
        <dbReference type="ARBA" id="ARBA00022840"/>
    </source>
</evidence>
<dbReference type="GO" id="GO:0005524">
    <property type="term" value="F:ATP binding"/>
    <property type="evidence" value="ECO:0007669"/>
    <property type="project" value="UniProtKB-KW"/>
</dbReference>
<dbReference type="Pfam" id="PF13604">
    <property type="entry name" value="AAA_30"/>
    <property type="match status" value="1"/>
</dbReference>
<dbReference type="InterPro" id="IPR003593">
    <property type="entry name" value="AAA+_ATPase"/>
</dbReference>
<dbReference type="PANTHER" id="PTHR43788">
    <property type="entry name" value="DNA2/NAM7 HELICASE FAMILY MEMBER"/>
    <property type="match status" value="1"/>
</dbReference>
<dbReference type="InterPro" id="IPR027785">
    <property type="entry name" value="UvrD-like_helicase_C"/>
</dbReference>
<keyword evidence="1" id="KW-0547">Nucleotide-binding</keyword>
<evidence type="ECO:0000259" key="3">
    <source>
        <dbReference type="SMART" id="SM00382"/>
    </source>
</evidence>
<evidence type="ECO:0000256" key="1">
    <source>
        <dbReference type="ARBA" id="ARBA00022741"/>
    </source>
</evidence>
<evidence type="ECO:0000313" key="4">
    <source>
        <dbReference type="EMBL" id="MBT0958115.1"/>
    </source>
</evidence>
<keyword evidence="5" id="KW-1185">Reference proteome</keyword>
<dbReference type="AlphaFoldDB" id="A0AAP2CR27"/>
<dbReference type="Pfam" id="PF13538">
    <property type="entry name" value="UvrD_C_2"/>
    <property type="match status" value="1"/>
</dbReference>
<proteinExistence type="predicted"/>
<reference evidence="4 5" key="1">
    <citation type="journal article" date="2021" name="Arch. Microbiol.">
        <title>Harenicola maris gen. nov., sp. nov. isolated from the Sea of Japan shallow sediments.</title>
        <authorList>
            <person name="Romanenko L.A."/>
            <person name="Kurilenko V.V."/>
            <person name="Chernysheva N.Y."/>
            <person name="Tekutyeva L.A."/>
            <person name="Velansky P.V."/>
            <person name="Svetashev V.I."/>
            <person name="Isaeva M.P."/>
        </authorList>
    </citation>
    <scope>NUCLEOTIDE SEQUENCE [LARGE SCALE GENOMIC DNA]</scope>
    <source>
        <strain evidence="4 5">KMM 3653</strain>
    </source>
</reference>
<keyword evidence="2" id="KW-0067">ATP-binding</keyword>
<comment type="caution">
    <text evidence="4">The sequence shown here is derived from an EMBL/GenBank/DDBJ whole genome shotgun (WGS) entry which is preliminary data.</text>
</comment>
<sequence length="512" mass="56131">MTLPAPTYTFSDDQADAYDRISAVLSNAGVDLERDTLLPQRGKDQVIAVIGKAGSGKTLLLAEIARAMEEAGVDVVSGDWEGKRRKDRRTLAILAPTNKAASVLRNRGVPATTIHRILYTPVYDPEYERIAEWLAGQGERPEIEGLTDAALDRAMAFYQINKSIPGALATAGLRGSDFITGWKRREEPLDIGLVDESSMLDAKQLEDLKEIFPTLLLFGDPAQLAPVNQSGAMVFDGLEDSAKLILSRVHRQADDNPILDLAHALADPDLSFDSFERMVEDAARRDERVVMGQRVEAQLMARSPVLVWRNATRIRLIHAFRAAYGAPPDALLPGEPLICDGIELPVKHRKKRLDLEARGLIKGAQVVYLGPGSKPGFSRLHVIGAENPQVSAASIVKIEMPDEEEPFIPYAARMGATFLHGSAVTIHKAQGSQWDTVQVFAPDLFAAARVGRMEAGVPLWKRLAYVAITRAQERLIWVVRNRLARPVEALSTDDLVVAAPVLTLEAQDEETP</sequence>
<dbReference type="Proteomes" id="UP001315686">
    <property type="component" value="Unassembled WGS sequence"/>
</dbReference>
<dbReference type="PANTHER" id="PTHR43788:SF6">
    <property type="entry name" value="DNA HELICASE B"/>
    <property type="match status" value="1"/>
</dbReference>
<feature type="domain" description="AAA+ ATPase" evidence="3">
    <location>
        <begin position="43"/>
        <end position="296"/>
    </location>
</feature>
<dbReference type="CDD" id="cd18809">
    <property type="entry name" value="SF1_C_RecD"/>
    <property type="match status" value="1"/>
</dbReference>
<dbReference type="SUPFAM" id="SSF52540">
    <property type="entry name" value="P-loop containing nucleoside triphosphate hydrolases"/>
    <property type="match status" value="1"/>
</dbReference>
<dbReference type="SMART" id="SM00382">
    <property type="entry name" value="AAA"/>
    <property type="match status" value="1"/>
</dbReference>
<dbReference type="GO" id="GO:0003678">
    <property type="term" value="F:DNA helicase activity"/>
    <property type="evidence" value="ECO:0007669"/>
    <property type="project" value="UniProtKB-ARBA"/>
</dbReference>
<evidence type="ECO:0000313" key="5">
    <source>
        <dbReference type="Proteomes" id="UP001315686"/>
    </source>
</evidence>
<accession>A0AAP2CR27</accession>
<dbReference type="Gene3D" id="3.40.50.300">
    <property type="entry name" value="P-loop containing nucleotide triphosphate hydrolases"/>
    <property type="match status" value="2"/>
</dbReference>
<dbReference type="RefSeq" id="WP_327794330.1">
    <property type="nucleotide sequence ID" value="NZ_JADQAZ010000002.1"/>
</dbReference>
<dbReference type="InterPro" id="IPR050534">
    <property type="entry name" value="Coronavir_polyprotein_1ab"/>
</dbReference>
<protein>
    <submittedName>
        <fullName evidence="4">AAA family ATPase</fullName>
    </submittedName>
</protein>
<dbReference type="EMBL" id="JADQAZ010000002">
    <property type="protein sequence ID" value="MBT0958115.1"/>
    <property type="molecule type" value="Genomic_DNA"/>
</dbReference>
<dbReference type="InterPro" id="IPR027417">
    <property type="entry name" value="P-loop_NTPase"/>
</dbReference>
<organism evidence="4 5">
    <name type="scientific">Harenicola maris</name>
    <dbReference type="NCBI Taxonomy" id="2841044"/>
    <lineage>
        <taxon>Bacteria</taxon>
        <taxon>Pseudomonadati</taxon>
        <taxon>Pseudomonadota</taxon>
        <taxon>Alphaproteobacteria</taxon>
        <taxon>Rhodobacterales</taxon>
        <taxon>Paracoccaceae</taxon>
        <taxon>Harenicola</taxon>
    </lineage>
</organism>
<gene>
    <name evidence="4" type="ORF">IV417_12020</name>
</gene>
<name>A0AAP2CR27_9RHOB</name>